<feature type="region of interest" description="Disordered" evidence="2">
    <location>
        <begin position="254"/>
        <end position="274"/>
    </location>
</feature>
<feature type="region of interest" description="Disordered" evidence="2">
    <location>
        <begin position="351"/>
        <end position="378"/>
    </location>
</feature>
<feature type="domain" description="KIX" evidence="3">
    <location>
        <begin position="273"/>
        <end position="352"/>
    </location>
</feature>
<accession>A0ABM5FGT4</accession>
<keyword evidence="4" id="KW-1185">Reference proteome</keyword>
<feature type="region of interest" description="Disordered" evidence="2">
    <location>
        <begin position="1"/>
        <end position="24"/>
    </location>
</feature>
<keyword evidence="1" id="KW-0539">Nucleus</keyword>
<sequence>MSACNIWPPEPLMSPANQPAQRHPSFSRLPQAQNVAGSPFTGPKAQILAPTQFLPPNAFPSSGEALSVGARTAGSLAVQAGISQQGQFPGAAVPPLRPHYGRLSDPVLPAAVPSASVLIPWPQAPLWFAAPQAAVAAGQTGPKSFVGMIPIPAAGLDPVVAWTPSALSLRQPRERNRGVNSSAAYDPRAVSACANPGTVLAAVSSGPLAQAGANQMHVVAGGRRDQETSVISEPPFPTSLGTANLLMKDGTSYSIPGNPTGSLSGSGFPSDPGVRRTWREEITLEERHHLVQKFAEAISGGSHSAPRTNGPMEIPILYAKEVEEKMYRSAASKNDYRKLLAVELRRIEKELQGKQGSRSSTPRVLGDQPTACASGASPADIPPMAAIMGLVELGIPRGPALLSGPQKRCPGGVESSANPNMEDPQPSPPSGLDDTRRPGRRDPQQPPEEKRHPGGSEDALAECDQDVTQTEASEPPPKKQKTDPTDCTQRAILVQELLAAYKNYANYVTIALNQDRDKLDKLVVRLLGPSNQPNLLKEAEGARALMKTLKKTLVLLKCLRDEDPRL</sequence>
<proteinExistence type="predicted"/>
<evidence type="ECO:0000256" key="1">
    <source>
        <dbReference type="ARBA" id="ARBA00023242"/>
    </source>
</evidence>
<dbReference type="InterPro" id="IPR036529">
    <property type="entry name" value="KIX_dom_sf"/>
</dbReference>
<dbReference type="InterPro" id="IPR003101">
    <property type="entry name" value="KIX_dom"/>
</dbReference>
<dbReference type="Proteomes" id="UP001652642">
    <property type="component" value="Chromosome 2"/>
</dbReference>
<evidence type="ECO:0000313" key="4">
    <source>
        <dbReference type="Proteomes" id="UP001652642"/>
    </source>
</evidence>
<evidence type="ECO:0000313" key="5">
    <source>
        <dbReference type="RefSeq" id="XP_072844618.1"/>
    </source>
</evidence>
<dbReference type="PROSITE" id="PS50952">
    <property type="entry name" value="KIX"/>
    <property type="match status" value="1"/>
</dbReference>
<organism evidence="4 5">
    <name type="scientific">Pogona vitticeps</name>
    <name type="common">central bearded dragon</name>
    <dbReference type="NCBI Taxonomy" id="103695"/>
    <lineage>
        <taxon>Eukaryota</taxon>
        <taxon>Metazoa</taxon>
        <taxon>Chordata</taxon>
        <taxon>Craniata</taxon>
        <taxon>Vertebrata</taxon>
        <taxon>Euteleostomi</taxon>
        <taxon>Lepidosauria</taxon>
        <taxon>Squamata</taxon>
        <taxon>Bifurcata</taxon>
        <taxon>Unidentata</taxon>
        <taxon>Episquamata</taxon>
        <taxon>Toxicofera</taxon>
        <taxon>Iguania</taxon>
        <taxon>Acrodonta</taxon>
        <taxon>Agamidae</taxon>
        <taxon>Amphibolurinae</taxon>
        <taxon>Pogona</taxon>
    </lineage>
</organism>
<evidence type="ECO:0000256" key="2">
    <source>
        <dbReference type="SAM" id="MobiDB-lite"/>
    </source>
</evidence>
<dbReference type="Gene3D" id="1.10.246.20">
    <property type="entry name" value="Coactivator CBP, KIX domain"/>
    <property type="match status" value="1"/>
</dbReference>
<name>A0ABM5FGT4_9SAUR</name>
<feature type="compositionally biased region" description="Basic and acidic residues" evidence="2">
    <location>
        <begin position="433"/>
        <end position="455"/>
    </location>
</feature>
<dbReference type="GeneID" id="110090649"/>
<reference evidence="5" key="2">
    <citation type="submission" date="2025-08" db="UniProtKB">
        <authorList>
            <consortium name="RefSeq"/>
        </authorList>
    </citation>
    <scope>IDENTIFICATION</scope>
</reference>
<protein>
    <submittedName>
        <fullName evidence="5">Uncharacterized protein isoform X1</fullName>
    </submittedName>
</protein>
<evidence type="ECO:0000259" key="3">
    <source>
        <dbReference type="PROSITE" id="PS50952"/>
    </source>
</evidence>
<dbReference type="SUPFAM" id="SSF47040">
    <property type="entry name" value="Kix domain of CBP (creb binding protein)"/>
    <property type="match status" value="1"/>
</dbReference>
<feature type="region of interest" description="Disordered" evidence="2">
    <location>
        <begin position="401"/>
        <end position="486"/>
    </location>
</feature>
<dbReference type="Pfam" id="PF02172">
    <property type="entry name" value="KIX"/>
    <property type="match status" value="1"/>
</dbReference>
<reference evidence="4" key="1">
    <citation type="submission" date="2025-05" db="UniProtKB">
        <authorList>
            <consortium name="RefSeq"/>
        </authorList>
    </citation>
    <scope>NUCLEOTIDE SEQUENCE [LARGE SCALE GENOMIC DNA]</scope>
</reference>
<feature type="compositionally biased region" description="Polar residues" evidence="2">
    <location>
        <begin position="254"/>
        <end position="267"/>
    </location>
</feature>
<dbReference type="RefSeq" id="XP_072844618.1">
    <property type="nucleotide sequence ID" value="XM_072988517.1"/>
</dbReference>
<gene>
    <name evidence="5" type="primary">LOC110090649</name>
</gene>